<keyword evidence="1" id="KW-1133">Transmembrane helix</keyword>
<comment type="caution">
    <text evidence="2">The sequence shown here is derived from an EMBL/GenBank/DDBJ whole genome shotgun (WGS) entry which is preliminary data.</text>
</comment>
<proteinExistence type="predicted"/>
<protein>
    <submittedName>
        <fullName evidence="2">Uncharacterized protein</fullName>
    </submittedName>
</protein>
<keyword evidence="1" id="KW-0812">Transmembrane</keyword>
<reference evidence="2" key="1">
    <citation type="journal article" date="2014" name="Int. J. Syst. Evol. Microbiol.">
        <title>Complete genome sequence of Corynebacterium casei LMG S-19264T (=DSM 44701T), isolated from a smear-ripened cheese.</title>
        <authorList>
            <consortium name="US DOE Joint Genome Institute (JGI-PGF)"/>
            <person name="Walter F."/>
            <person name="Albersmeier A."/>
            <person name="Kalinowski J."/>
            <person name="Ruckert C."/>
        </authorList>
    </citation>
    <scope>NUCLEOTIDE SEQUENCE</scope>
    <source>
        <strain evidence="2">CGMCC 1.16012</strain>
    </source>
</reference>
<organism evidence="2 3">
    <name type="scientific">Actibacterium pelagium</name>
    <dbReference type="NCBI Taxonomy" id="2029103"/>
    <lineage>
        <taxon>Bacteria</taxon>
        <taxon>Pseudomonadati</taxon>
        <taxon>Pseudomonadota</taxon>
        <taxon>Alphaproteobacteria</taxon>
        <taxon>Rhodobacterales</taxon>
        <taxon>Roseobacteraceae</taxon>
        <taxon>Actibacterium</taxon>
    </lineage>
</organism>
<dbReference type="AlphaFoldDB" id="A0A917AD92"/>
<dbReference type="RefSeq" id="WP_268236394.1">
    <property type="nucleotide sequence ID" value="NZ_BMKN01000001.1"/>
</dbReference>
<evidence type="ECO:0000313" key="3">
    <source>
        <dbReference type="Proteomes" id="UP000606730"/>
    </source>
</evidence>
<gene>
    <name evidence="2" type="ORF">GCM10011517_07490</name>
</gene>
<dbReference type="Proteomes" id="UP000606730">
    <property type="component" value="Unassembled WGS sequence"/>
</dbReference>
<reference evidence="2" key="2">
    <citation type="submission" date="2020-09" db="EMBL/GenBank/DDBJ databases">
        <authorList>
            <person name="Sun Q."/>
            <person name="Zhou Y."/>
        </authorList>
    </citation>
    <scope>NUCLEOTIDE SEQUENCE</scope>
    <source>
        <strain evidence="2">CGMCC 1.16012</strain>
    </source>
</reference>
<name>A0A917AD92_9RHOB</name>
<keyword evidence="3" id="KW-1185">Reference proteome</keyword>
<evidence type="ECO:0000313" key="2">
    <source>
        <dbReference type="EMBL" id="GGE42451.1"/>
    </source>
</evidence>
<sequence>MLTNIKSIVQRNHAHLVGDAIGAVSLVVILMAGLHLPTVL</sequence>
<feature type="transmembrane region" description="Helical" evidence="1">
    <location>
        <begin position="16"/>
        <end position="36"/>
    </location>
</feature>
<evidence type="ECO:0000256" key="1">
    <source>
        <dbReference type="SAM" id="Phobius"/>
    </source>
</evidence>
<keyword evidence="1" id="KW-0472">Membrane</keyword>
<dbReference type="EMBL" id="BMKN01000001">
    <property type="protein sequence ID" value="GGE42451.1"/>
    <property type="molecule type" value="Genomic_DNA"/>
</dbReference>
<accession>A0A917AD92</accession>